<proteinExistence type="predicted"/>
<protein>
    <submittedName>
        <fullName evidence="2">Uncharacterized protein</fullName>
    </submittedName>
</protein>
<dbReference type="Proteomes" id="UP000266188">
    <property type="component" value="Unassembled WGS sequence"/>
</dbReference>
<evidence type="ECO:0000313" key="2">
    <source>
        <dbReference type="EMBL" id="RJE17578.1"/>
    </source>
</evidence>
<feature type="region of interest" description="Disordered" evidence="1">
    <location>
        <begin position="1"/>
        <end position="24"/>
    </location>
</feature>
<organism evidence="2 3">
    <name type="scientific">Aspergillus sclerotialis</name>
    <dbReference type="NCBI Taxonomy" id="2070753"/>
    <lineage>
        <taxon>Eukaryota</taxon>
        <taxon>Fungi</taxon>
        <taxon>Dikarya</taxon>
        <taxon>Ascomycota</taxon>
        <taxon>Pezizomycotina</taxon>
        <taxon>Eurotiomycetes</taxon>
        <taxon>Eurotiomycetidae</taxon>
        <taxon>Eurotiales</taxon>
        <taxon>Aspergillaceae</taxon>
        <taxon>Aspergillus</taxon>
        <taxon>Aspergillus subgen. Polypaecilum</taxon>
    </lineage>
</organism>
<gene>
    <name evidence="2" type="ORF">PHISCL_10083</name>
</gene>
<comment type="caution">
    <text evidence="2">The sequence shown here is derived from an EMBL/GenBank/DDBJ whole genome shotgun (WGS) entry which is preliminary data.</text>
</comment>
<feature type="compositionally biased region" description="Basic and acidic residues" evidence="1">
    <location>
        <begin position="54"/>
        <end position="73"/>
    </location>
</feature>
<feature type="compositionally biased region" description="Basic residues" evidence="1">
    <location>
        <begin position="1"/>
        <end position="23"/>
    </location>
</feature>
<feature type="region of interest" description="Disordered" evidence="1">
    <location>
        <begin position="50"/>
        <end position="73"/>
    </location>
</feature>
<sequence>MKTHWRKVHHWAAGRHGGRKSTVQRREMEKAIARSQRRVLCQRVFPSKQGSHFIRIEPGDANGQHEIDPENDG</sequence>
<dbReference type="OrthoDB" id="4505768at2759"/>
<keyword evidence="3" id="KW-1185">Reference proteome</keyword>
<evidence type="ECO:0000256" key="1">
    <source>
        <dbReference type="SAM" id="MobiDB-lite"/>
    </source>
</evidence>
<evidence type="ECO:0000313" key="3">
    <source>
        <dbReference type="Proteomes" id="UP000266188"/>
    </source>
</evidence>
<name>A0A3A2Z3D4_9EURO</name>
<dbReference type="EMBL" id="MVGC01000836">
    <property type="protein sequence ID" value="RJE17578.1"/>
    <property type="molecule type" value="Genomic_DNA"/>
</dbReference>
<accession>A0A3A2Z3D4</accession>
<dbReference type="AlphaFoldDB" id="A0A3A2Z3D4"/>
<reference evidence="3" key="1">
    <citation type="submission" date="2017-02" db="EMBL/GenBank/DDBJ databases">
        <authorList>
            <person name="Tafer H."/>
            <person name="Lopandic K."/>
        </authorList>
    </citation>
    <scope>NUCLEOTIDE SEQUENCE [LARGE SCALE GENOMIC DNA]</scope>
    <source>
        <strain evidence="3">CBS 366.77</strain>
    </source>
</reference>